<evidence type="ECO:0000259" key="5">
    <source>
        <dbReference type="PROSITE" id="PS50833"/>
    </source>
</evidence>
<evidence type="ECO:0000256" key="3">
    <source>
        <dbReference type="ARBA" id="ARBA00023242"/>
    </source>
</evidence>
<dbReference type="GO" id="GO:0005730">
    <property type="term" value="C:nucleolus"/>
    <property type="evidence" value="ECO:0007669"/>
    <property type="project" value="UniProtKB-SubCell"/>
</dbReference>
<reference evidence="6 7" key="1">
    <citation type="journal article" date="2005" name="Science">
        <title>Genome sequence of Theileria parva, a bovine pathogen that transforms lymphocytes.</title>
        <authorList>
            <person name="Gardner M.J."/>
            <person name="Bishop R."/>
            <person name="Shah T."/>
            <person name="de Villiers E.P."/>
            <person name="Carlton J.M."/>
            <person name="Hall N."/>
            <person name="Ren Q."/>
            <person name="Paulsen I.T."/>
            <person name="Pain A."/>
            <person name="Berriman M."/>
            <person name="Wilson R.J.M."/>
            <person name="Sato S."/>
            <person name="Ralph S.A."/>
            <person name="Mann D.J."/>
            <person name="Xiong Z."/>
            <person name="Shallom S.J."/>
            <person name="Weidman J."/>
            <person name="Jiang L."/>
            <person name="Lynn J."/>
            <person name="Weaver B."/>
            <person name="Shoaibi A."/>
            <person name="Domingo A.R."/>
            <person name="Wasawo D."/>
            <person name="Crabtree J."/>
            <person name="Wortman J.R."/>
            <person name="Haas B."/>
            <person name="Angiuoli S.V."/>
            <person name="Creasy T.H."/>
            <person name="Lu C."/>
            <person name="Suh B."/>
            <person name="Silva J.C."/>
            <person name="Utterback T.R."/>
            <person name="Feldblyum T.V."/>
            <person name="Pertea M."/>
            <person name="Allen J."/>
            <person name="Nierman W.C."/>
            <person name="Taracha E.L.N."/>
            <person name="Salzberg S.L."/>
            <person name="White O.R."/>
            <person name="Fitzhugh H.A."/>
            <person name="Morzaria S."/>
            <person name="Venter J.C."/>
            <person name="Fraser C.M."/>
            <person name="Nene V."/>
        </authorList>
    </citation>
    <scope>NUCLEOTIDE SEQUENCE [LARGE SCALE GENOMIC DNA]</scope>
    <source>
        <strain evidence="6 7">Muguga</strain>
    </source>
</reference>
<dbReference type="AlphaFoldDB" id="Q4N8A6"/>
<evidence type="ECO:0000313" key="7">
    <source>
        <dbReference type="Proteomes" id="UP000001949"/>
    </source>
</evidence>
<protein>
    <recommendedName>
        <fullName evidence="4">Ribosome production factor 2 homolog</fullName>
    </recommendedName>
    <alternativeName>
        <fullName evidence="4">Ribosome biogenesis protein RPF2 homolog</fullName>
    </alternativeName>
</protein>
<dbReference type="EMBL" id="AAGK01000001">
    <property type="protein sequence ID" value="EAN33802.1"/>
    <property type="molecule type" value="Genomic_DNA"/>
</dbReference>
<feature type="domain" description="Brix" evidence="5">
    <location>
        <begin position="24"/>
        <end position="284"/>
    </location>
</feature>
<comment type="subcellular location">
    <subcellularLocation>
        <location evidence="1 4">Nucleus</location>
        <location evidence="1 4">Nucleolus</location>
    </subcellularLocation>
</comment>
<dbReference type="GO" id="GO:0000463">
    <property type="term" value="P:maturation of LSU-rRNA from tricistronic rRNA transcript (SSU-rRNA, 5.8S rRNA, LSU-rRNA)"/>
    <property type="evidence" value="ECO:0007669"/>
    <property type="project" value="TreeGrafter"/>
</dbReference>
<dbReference type="VEuPathDB" id="PiroplasmaDB:TpMuguga_01g00566"/>
<evidence type="ECO:0000256" key="1">
    <source>
        <dbReference type="ARBA" id="ARBA00004604"/>
    </source>
</evidence>
<dbReference type="GO" id="GO:0019843">
    <property type="term" value="F:rRNA binding"/>
    <property type="evidence" value="ECO:0007669"/>
    <property type="project" value="UniProtKB-UniRule"/>
</dbReference>
<dbReference type="eggNOG" id="KOG3031">
    <property type="taxonomic scope" value="Eukaryota"/>
</dbReference>
<proteinExistence type="inferred from homology"/>
<dbReference type="SMART" id="SM00879">
    <property type="entry name" value="Brix"/>
    <property type="match status" value="1"/>
</dbReference>
<evidence type="ECO:0000256" key="4">
    <source>
        <dbReference type="RuleBase" id="RU367086"/>
    </source>
</evidence>
<keyword evidence="3 4" id="KW-0539">Nucleus</keyword>
<evidence type="ECO:0000313" key="6">
    <source>
        <dbReference type="EMBL" id="EAN33802.1"/>
    </source>
</evidence>
<dbReference type="GO" id="GO:0000027">
    <property type="term" value="P:ribosomal large subunit assembly"/>
    <property type="evidence" value="ECO:0007669"/>
    <property type="project" value="InterPro"/>
</dbReference>
<dbReference type="PROSITE" id="PS50833">
    <property type="entry name" value="BRIX"/>
    <property type="match status" value="1"/>
</dbReference>
<dbReference type="OMA" id="HRECELI"/>
<dbReference type="PANTHER" id="PTHR12728:SF0">
    <property type="entry name" value="RIBOSOME PRODUCTION FACTOR 2 HOMOLOG"/>
    <property type="match status" value="1"/>
</dbReference>
<comment type="similarity">
    <text evidence="2 4">Belongs to the RPF2 family.</text>
</comment>
<dbReference type="InterPro" id="IPR039770">
    <property type="entry name" value="Rpf2"/>
</dbReference>
<keyword evidence="7" id="KW-1185">Reference proteome</keyword>
<dbReference type="GeneID" id="3503564"/>
<dbReference type="PANTHER" id="PTHR12728">
    <property type="entry name" value="BRIX DOMAIN CONTAINING PROTEIN"/>
    <property type="match status" value="1"/>
</dbReference>
<dbReference type="InParanoid" id="Q4N8A6"/>
<evidence type="ECO:0000256" key="2">
    <source>
        <dbReference type="ARBA" id="ARBA00010782"/>
    </source>
</evidence>
<dbReference type="InterPro" id="IPR007109">
    <property type="entry name" value="Brix"/>
</dbReference>
<dbReference type="KEGG" id="tpv:TP01_0566"/>
<gene>
    <name evidence="6" type="ordered locus">TP01_0566</name>
</gene>
<dbReference type="RefSeq" id="XP_766085.1">
    <property type="nucleotide sequence ID" value="XM_760992.1"/>
</dbReference>
<dbReference type="Proteomes" id="UP000001949">
    <property type="component" value="Unassembled WGS sequence"/>
</dbReference>
<dbReference type="Pfam" id="PF04427">
    <property type="entry name" value="Brix"/>
    <property type="match status" value="1"/>
</dbReference>
<name>Q4N8A6_THEPA</name>
<accession>Q4N8A6</accession>
<sequence>MILRKRVKRGTRLDNVDLEPRLKKPILFLLSSSHNQDSKQLLKDLYQIFKEFSTFRQNHKSNQTTSTNKLASDSSVNVLINGRNHRECELICGKLGFGLYVVASSNKKRPISIGFGRMYNRKILDLCQLKVLQYKPTQHFNQLDVELNSRPLIVVQGSGFGQQKGHLTTVRNILLDIFKGPTHTKISLDNIKHLITITLIDQSNSSNTVDTTNTMDNEESVEVERRKVYKNGPKVLFRRYLITLLKPKKLEHNHSNTMLPRVSLSEIGPSIDFELEEVLESDPSVLKSATLLPRGPKKLIAGVAGVKKLKKSKNVKTTTLGTTEGKVYINQQPLNQLHTHHH</sequence>
<dbReference type="STRING" id="5875.Q4N8A6"/>
<organism evidence="6 7">
    <name type="scientific">Theileria parva</name>
    <name type="common">East coast fever infection agent</name>
    <dbReference type="NCBI Taxonomy" id="5875"/>
    <lineage>
        <taxon>Eukaryota</taxon>
        <taxon>Sar</taxon>
        <taxon>Alveolata</taxon>
        <taxon>Apicomplexa</taxon>
        <taxon>Aconoidasida</taxon>
        <taxon>Piroplasmida</taxon>
        <taxon>Theileriidae</taxon>
        <taxon>Theileria</taxon>
    </lineage>
</organism>
<comment type="caution">
    <text evidence="6">The sequence shown here is derived from an EMBL/GenBank/DDBJ whole genome shotgun (WGS) entry which is preliminary data.</text>
</comment>